<dbReference type="AlphaFoldDB" id="A0A9D4BVV5"/>
<keyword evidence="1" id="KW-1133">Transmembrane helix</keyword>
<dbReference type="OrthoDB" id="6143420at2759"/>
<reference evidence="2" key="2">
    <citation type="submission" date="2020-11" db="EMBL/GenBank/DDBJ databases">
        <authorList>
            <person name="McCartney M.A."/>
            <person name="Auch B."/>
            <person name="Kono T."/>
            <person name="Mallez S."/>
            <person name="Becker A."/>
            <person name="Gohl D.M."/>
            <person name="Silverstein K.A.T."/>
            <person name="Koren S."/>
            <person name="Bechman K.B."/>
            <person name="Herman A."/>
            <person name="Abrahante J.E."/>
            <person name="Garbe J."/>
        </authorList>
    </citation>
    <scope>NUCLEOTIDE SEQUENCE</scope>
    <source>
        <strain evidence="2">Duluth1</strain>
        <tissue evidence="2">Whole animal</tissue>
    </source>
</reference>
<keyword evidence="3" id="KW-1185">Reference proteome</keyword>
<sequence length="226" mass="25530">MTMLKHSWIKQFNMDEISTVSKKVKDIEREIENGVHSATINLSLFDSGIEAGVNKRESQTETEEPTVATFYLNNENGKETPSPILRNLNAVRKYSFTRSILKKNHSEPYVPGKQNGVYFQNKAFEGDDVTSSKRRQSFADVVTQFIAEPIKEDSHPFGRGHLYKSVLDYDQPKIHRGEESVLMWVLAILLILGIAVGVIIMSQMHILRQKYLGDIGGTANQTSISQ</sequence>
<reference evidence="2" key="1">
    <citation type="journal article" date="2019" name="bioRxiv">
        <title>The Genome of the Zebra Mussel, Dreissena polymorpha: A Resource for Invasive Species Research.</title>
        <authorList>
            <person name="McCartney M.A."/>
            <person name="Auch B."/>
            <person name="Kono T."/>
            <person name="Mallez S."/>
            <person name="Zhang Y."/>
            <person name="Obille A."/>
            <person name="Becker A."/>
            <person name="Abrahante J.E."/>
            <person name="Garbe J."/>
            <person name="Badalamenti J.P."/>
            <person name="Herman A."/>
            <person name="Mangelson H."/>
            <person name="Liachko I."/>
            <person name="Sullivan S."/>
            <person name="Sone E.D."/>
            <person name="Koren S."/>
            <person name="Silverstein K.A.T."/>
            <person name="Beckman K.B."/>
            <person name="Gohl D.M."/>
        </authorList>
    </citation>
    <scope>NUCLEOTIDE SEQUENCE</scope>
    <source>
        <strain evidence="2">Duluth1</strain>
        <tissue evidence="2">Whole animal</tissue>
    </source>
</reference>
<keyword evidence="1" id="KW-0472">Membrane</keyword>
<evidence type="ECO:0000313" key="3">
    <source>
        <dbReference type="Proteomes" id="UP000828390"/>
    </source>
</evidence>
<accession>A0A9D4BVV5</accession>
<name>A0A9D4BVV5_DREPO</name>
<dbReference type="EMBL" id="JAIWYP010000014">
    <property type="protein sequence ID" value="KAH3711274.1"/>
    <property type="molecule type" value="Genomic_DNA"/>
</dbReference>
<evidence type="ECO:0000313" key="2">
    <source>
        <dbReference type="EMBL" id="KAH3711274.1"/>
    </source>
</evidence>
<comment type="caution">
    <text evidence="2">The sequence shown here is derived from an EMBL/GenBank/DDBJ whole genome shotgun (WGS) entry which is preliminary data.</text>
</comment>
<gene>
    <name evidence="2" type="ORF">DPMN_070778</name>
</gene>
<proteinExistence type="predicted"/>
<organism evidence="2 3">
    <name type="scientific">Dreissena polymorpha</name>
    <name type="common">Zebra mussel</name>
    <name type="synonym">Mytilus polymorpha</name>
    <dbReference type="NCBI Taxonomy" id="45954"/>
    <lineage>
        <taxon>Eukaryota</taxon>
        <taxon>Metazoa</taxon>
        <taxon>Spiralia</taxon>
        <taxon>Lophotrochozoa</taxon>
        <taxon>Mollusca</taxon>
        <taxon>Bivalvia</taxon>
        <taxon>Autobranchia</taxon>
        <taxon>Heteroconchia</taxon>
        <taxon>Euheterodonta</taxon>
        <taxon>Imparidentia</taxon>
        <taxon>Neoheterodontei</taxon>
        <taxon>Myida</taxon>
        <taxon>Dreissenoidea</taxon>
        <taxon>Dreissenidae</taxon>
        <taxon>Dreissena</taxon>
    </lineage>
</organism>
<evidence type="ECO:0000256" key="1">
    <source>
        <dbReference type="SAM" id="Phobius"/>
    </source>
</evidence>
<dbReference type="Proteomes" id="UP000828390">
    <property type="component" value="Unassembled WGS sequence"/>
</dbReference>
<protein>
    <submittedName>
        <fullName evidence="2">Uncharacterized protein</fullName>
    </submittedName>
</protein>
<feature type="transmembrane region" description="Helical" evidence="1">
    <location>
        <begin position="181"/>
        <end position="201"/>
    </location>
</feature>
<keyword evidence="1" id="KW-0812">Transmembrane</keyword>